<keyword evidence="7" id="KW-0949">S-adenosyl-L-methionine</keyword>
<reference evidence="13 14" key="1">
    <citation type="submission" date="2024-04" db="EMBL/GenBank/DDBJ databases">
        <authorList>
            <person name="Rising A."/>
            <person name="Reimegard J."/>
            <person name="Sonavane S."/>
            <person name="Akerstrom W."/>
            <person name="Nylinder S."/>
            <person name="Hedman E."/>
            <person name="Kallberg Y."/>
        </authorList>
    </citation>
    <scope>NUCLEOTIDE SEQUENCE [LARGE SCALE GENOMIC DNA]</scope>
</reference>
<comment type="similarity">
    <text evidence="2">Belongs to the TYW3 family.</text>
</comment>
<comment type="function">
    <text evidence="9">Probable S-adenosyl-L-methionine-dependent methyltransferase that acts as a component of the wybutosine biosynthesis pathway. Wybutosine is a hyper modified guanosine with a tricyclic base found at the 3'-position adjacent to the anticodon of eukaryotic phenylalanine tRNA.</text>
</comment>
<proteinExistence type="inferred from homology"/>
<evidence type="ECO:0000313" key="14">
    <source>
        <dbReference type="Proteomes" id="UP001497382"/>
    </source>
</evidence>
<dbReference type="PANTHER" id="PTHR48418">
    <property type="entry name" value="TRNA WYBUTOSINE-SYNTHESIZING PROTEIN 3"/>
    <property type="match status" value="1"/>
</dbReference>
<evidence type="ECO:0000256" key="5">
    <source>
        <dbReference type="ARBA" id="ARBA00022603"/>
    </source>
</evidence>
<dbReference type="AlphaFoldDB" id="A0AAV1YV83"/>
<dbReference type="GO" id="GO:0008168">
    <property type="term" value="F:methyltransferase activity"/>
    <property type="evidence" value="ECO:0007669"/>
    <property type="project" value="UniProtKB-KW"/>
</dbReference>
<dbReference type="GO" id="GO:0008033">
    <property type="term" value="P:tRNA processing"/>
    <property type="evidence" value="ECO:0007669"/>
    <property type="project" value="UniProtKB-KW"/>
</dbReference>
<dbReference type="GO" id="GO:0032259">
    <property type="term" value="P:methylation"/>
    <property type="evidence" value="ECO:0007669"/>
    <property type="project" value="UniProtKB-KW"/>
</dbReference>
<evidence type="ECO:0000313" key="13">
    <source>
        <dbReference type="EMBL" id="CAL1262458.1"/>
    </source>
</evidence>
<accession>A0AAV1YV83</accession>
<keyword evidence="5" id="KW-0489">Methyltransferase</keyword>
<evidence type="ECO:0000256" key="9">
    <source>
        <dbReference type="ARBA" id="ARBA00025378"/>
    </source>
</evidence>
<keyword evidence="8" id="KW-0819">tRNA processing</keyword>
<sequence>MEFINKKEIVLKKDDLSRKGSVDDKIIKLVDFINAQEFYVTTSSCSGRTSVFVHSSEPCSNQVMITSTVFSFLMISAKDLRKKGCDWLFISHGIVSPEDVIQALENHSGSAVLKFEPFVLHVQCSTIEVAQKLHTASIESGFRNSGMSISKKGKIISAIRSTLSLEVPLSCDGNILVSHEYISYIVGMCNEKMKENWLRIDRFFSGLKTIVTHSKETTEMKLKDRKHLSPKYESKSCGKINCRVEEHTSFDMFFDGFDNLLNNSL</sequence>
<dbReference type="EC" id="2.1.1.282" evidence="3"/>
<dbReference type="InterPro" id="IPR036602">
    <property type="entry name" value="tRNA_yW-synthesising-like_sf"/>
</dbReference>
<comment type="caution">
    <text evidence="13">The sequence shown here is derived from an EMBL/GenBank/DDBJ whole genome shotgun (WGS) entry which is preliminary data.</text>
</comment>
<evidence type="ECO:0000256" key="10">
    <source>
        <dbReference type="ARBA" id="ARBA00030554"/>
    </source>
</evidence>
<evidence type="ECO:0000259" key="12">
    <source>
        <dbReference type="Pfam" id="PF02676"/>
    </source>
</evidence>
<dbReference type="EMBL" id="CAXIEN010000005">
    <property type="protein sequence ID" value="CAL1262458.1"/>
    <property type="molecule type" value="Genomic_DNA"/>
</dbReference>
<dbReference type="Pfam" id="PF02676">
    <property type="entry name" value="TYW3"/>
    <property type="match status" value="1"/>
</dbReference>
<evidence type="ECO:0000256" key="11">
    <source>
        <dbReference type="ARBA" id="ARBA00049202"/>
    </source>
</evidence>
<keyword evidence="6" id="KW-0808">Transferase</keyword>
<comment type="catalytic activity">
    <reaction evidence="11">
        <text>4-demethyl-7-[(3S)-3-amino-3-carboxypropyl]wyosine(37) in tRNA(Phe) + S-adenosyl-L-methionine = 7-[(3S)-3-amino-3-carboxypropyl]wyosine(37) in tRNA(Phe) + S-adenosyl-L-homocysteine + H(+)</text>
        <dbReference type="Rhea" id="RHEA:36635"/>
        <dbReference type="Rhea" id="RHEA-COMP:10378"/>
        <dbReference type="Rhea" id="RHEA-COMP:10379"/>
        <dbReference type="ChEBI" id="CHEBI:15378"/>
        <dbReference type="ChEBI" id="CHEBI:57856"/>
        <dbReference type="ChEBI" id="CHEBI:59789"/>
        <dbReference type="ChEBI" id="CHEBI:73543"/>
        <dbReference type="ChEBI" id="CHEBI:73550"/>
        <dbReference type="EC" id="2.1.1.282"/>
    </reaction>
</comment>
<name>A0AAV1YV83_9ARAC</name>
<dbReference type="InterPro" id="IPR003827">
    <property type="entry name" value="tRNA_yW-synthesising"/>
</dbReference>
<feature type="domain" description="tRNA wybutosine-synthesizing protein" evidence="12">
    <location>
        <begin position="9"/>
        <end position="208"/>
    </location>
</feature>
<evidence type="ECO:0000256" key="4">
    <source>
        <dbReference type="ARBA" id="ARBA00016536"/>
    </source>
</evidence>
<keyword evidence="14" id="KW-1185">Reference proteome</keyword>
<evidence type="ECO:0000256" key="2">
    <source>
        <dbReference type="ARBA" id="ARBA00008569"/>
    </source>
</evidence>
<organism evidence="13 14">
    <name type="scientific">Larinioides sclopetarius</name>
    <dbReference type="NCBI Taxonomy" id="280406"/>
    <lineage>
        <taxon>Eukaryota</taxon>
        <taxon>Metazoa</taxon>
        <taxon>Ecdysozoa</taxon>
        <taxon>Arthropoda</taxon>
        <taxon>Chelicerata</taxon>
        <taxon>Arachnida</taxon>
        <taxon>Araneae</taxon>
        <taxon>Araneomorphae</taxon>
        <taxon>Entelegynae</taxon>
        <taxon>Araneoidea</taxon>
        <taxon>Araneidae</taxon>
        <taxon>Larinioides</taxon>
    </lineage>
</organism>
<comment type="pathway">
    <text evidence="1">tRNA modification; wybutosine-tRNA(Phe) biosynthesis.</text>
</comment>
<dbReference type="Proteomes" id="UP001497382">
    <property type="component" value="Unassembled WGS sequence"/>
</dbReference>
<evidence type="ECO:0000256" key="8">
    <source>
        <dbReference type="ARBA" id="ARBA00022694"/>
    </source>
</evidence>
<dbReference type="Gene3D" id="3.30.1960.10">
    <property type="entry name" value="tRNA wybutosine-synthesizing-like"/>
    <property type="match status" value="1"/>
</dbReference>
<evidence type="ECO:0000256" key="7">
    <source>
        <dbReference type="ARBA" id="ARBA00022691"/>
    </source>
</evidence>
<gene>
    <name evidence="13" type="ORF">LARSCL_LOCUS1004</name>
</gene>
<evidence type="ECO:0000256" key="6">
    <source>
        <dbReference type="ARBA" id="ARBA00022679"/>
    </source>
</evidence>
<evidence type="ECO:0000256" key="1">
    <source>
        <dbReference type="ARBA" id="ARBA00004797"/>
    </source>
</evidence>
<protein>
    <recommendedName>
        <fullName evidence="4">tRNA wybutosine-synthesizing protein 3 homolog</fullName>
        <ecNumber evidence="3">2.1.1.282</ecNumber>
    </recommendedName>
    <alternativeName>
        <fullName evidence="10">tRNA(Phe) 7-((3-amino-3-carboxypropyl)-4-demethylwyosine(37)-N(4))-methyltransferase</fullName>
    </alternativeName>
</protein>
<dbReference type="PANTHER" id="PTHR48418:SF1">
    <property type="entry name" value="TRNA WYBUTOSINE-SYNTHESIZING PROTEIN 3"/>
    <property type="match status" value="1"/>
</dbReference>
<evidence type="ECO:0000256" key="3">
    <source>
        <dbReference type="ARBA" id="ARBA00012750"/>
    </source>
</evidence>
<dbReference type="SUPFAM" id="SSF111278">
    <property type="entry name" value="SSo0622-like"/>
    <property type="match status" value="1"/>
</dbReference>